<evidence type="ECO:0000313" key="2">
    <source>
        <dbReference type="EMBL" id="MCI32977.1"/>
    </source>
</evidence>
<comment type="caution">
    <text evidence="2">The sequence shown here is derived from an EMBL/GenBank/DDBJ whole genome shotgun (WGS) entry which is preliminary data.</text>
</comment>
<accession>A0A392R9T9</accession>
<dbReference type="Proteomes" id="UP000265520">
    <property type="component" value="Unassembled WGS sequence"/>
</dbReference>
<protein>
    <submittedName>
        <fullName evidence="2">Uncharacterized protein</fullName>
    </submittedName>
</protein>
<evidence type="ECO:0000313" key="3">
    <source>
        <dbReference type="Proteomes" id="UP000265520"/>
    </source>
</evidence>
<sequence length="53" mass="6577">RRKEEEEKREQEEKLKMMQKSPEDKGRTSAYEHDPLLLLVQEQLVLRRLNKRR</sequence>
<name>A0A392R9T9_9FABA</name>
<organism evidence="2 3">
    <name type="scientific">Trifolium medium</name>
    <dbReference type="NCBI Taxonomy" id="97028"/>
    <lineage>
        <taxon>Eukaryota</taxon>
        <taxon>Viridiplantae</taxon>
        <taxon>Streptophyta</taxon>
        <taxon>Embryophyta</taxon>
        <taxon>Tracheophyta</taxon>
        <taxon>Spermatophyta</taxon>
        <taxon>Magnoliopsida</taxon>
        <taxon>eudicotyledons</taxon>
        <taxon>Gunneridae</taxon>
        <taxon>Pentapetalae</taxon>
        <taxon>rosids</taxon>
        <taxon>fabids</taxon>
        <taxon>Fabales</taxon>
        <taxon>Fabaceae</taxon>
        <taxon>Papilionoideae</taxon>
        <taxon>50 kb inversion clade</taxon>
        <taxon>NPAAA clade</taxon>
        <taxon>Hologalegina</taxon>
        <taxon>IRL clade</taxon>
        <taxon>Trifolieae</taxon>
        <taxon>Trifolium</taxon>
    </lineage>
</organism>
<proteinExistence type="predicted"/>
<dbReference type="EMBL" id="LXQA010200424">
    <property type="protein sequence ID" value="MCI32977.1"/>
    <property type="molecule type" value="Genomic_DNA"/>
</dbReference>
<dbReference type="AlphaFoldDB" id="A0A392R9T9"/>
<evidence type="ECO:0000256" key="1">
    <source>
        <dbReference type="SAM" id="MobiDB-lite"/>
    </source>
</evidence>
<reference evidence="2 3" key="1">
    <citation type="journal article" date="2018" name="Front. Plant Sci.">
        <title>Red Clover (Trifolium pratense) and Zigzag Clover (T. medium) - A Picture of Genomic Similarities and Differences.</title>
        <authorList>
            <person name="Dluhosova J."/>
            <person name="Istvanek J."/>
            <person name="Nedelnik J."/>
            <person name="Repkova J."/>
        </authorList>
    </citation>
    <scope>NUCLEOTIDE SEQUENCE [LARGE SCALE GENOMIC DNA]</scope>
    <source>
        <strain evidence="3">cv. 10/8</strain>
        <tissue evidence="2">Leaf</tissue>
    </source>
</reference>
<feature type="non-terminal residue" evidence="2">
    <location>
        <position position="1"/>
    </location>
</feature>
<keyword evidence="3" id="KW-1185">Reference proteome</keyword>
<feature type="region of interest" description="Disordered" evidence="1">
    <location>
        <begin position="1"/>
        <end position="30"/>
    </location>
</feature>